<evidence type="ECO:0000313" key="2">
    <source>
        <dbReference type="EMBL" id="MCU9592896.1"/>
    </source>
</evidence>
<reference evidence="2 3" key="1">
    <citation type="submission" date="2022-10" db="EMBL/GenBank/DDBJ databases">
        <title>Description of Fervidibacillus gen. nov. in the family Fervidibacillaceae fam. nov. with two species, Fervidibacillus albus sp. nov., and Fervidibacillus halotolerans sp. nov., isolated from tidal flat sediments.</title>
        <authorList>
            <person name="Kwon K.K."/>
            <person name="Yang S.-H."/>
        </authorList>
    </citation>
    <scope>NUCLEOTIDE SEQUENCE [LARGE SCALE GENOMIC DNA]</scope>
    <source>
        <strain evidence="2 3">DSM 23332</strain>
    </source>
</reference>
<comment type="caution">
    <text evidence="2">The sequence shown here is derived from an EMBL/GenBank/DDBJ whole genome shotgun (WGS) entry which is preliminary data.</text>
</comment>
<evidence type="ECO:0000313" key="3">
    <source>
        <dbReference type="Proteomes" id="UP001208656"/>
    </source>
</evidence>
<keyword evidence="1" id="KW-0812">Transmembrane</keyword>
<dbReference type="InterPro" id="IPR023804">
    <property type="entry name" value="DUF3792_TM"/>
</dbReference>
<feature type="transmembrane region" description="Helical" evidence="1">
    <location>
        <begin position="44"/>
        <end position="62"/>
    </location>
</feature>
<evidence type="ECO:0000256" key="1">
    <source>
        <dbReference type="SAM" id="Phobius"/>
    </source>
</evidence>
<feature type="transmembrane region" description="Helical" evidence="1">
    <location>
        <begin position="12"/>
        <end position="32"/>
    </location>
</feature>
<dbReference type="NCBIfam" id="TIGR04086">
    <property type="entry name" value="TIGR04086_membr"/>
    <property type="match status" value="1"/>
</dbReference>
<proteinExistence type="predicted"/>
<protein>
    <submittedName>
        <fullName evidence="2">TIGR04086 family membrane protein</fullName>
    </submittedName>
</protein>
<feature type="transmembrane region" description="Helical" evidence="1">
    <location>
        <begin position="69"/>
        <end position="89"/>
    </location>
</feature>
<organism evidence="2 3">
    <name type="scientific">Pallidibacillus thermolactis</name>
    <dbReference type="NCBI Taxonomy" id="251051"/>
    <lineage>
        <taxon>Bacteria</taxon>
        <taxon>Bacillati</taxon>
        <taxon>Bacillota</taxon>
        <taxon>Bacilli</taxon>
        <taxon>Bacillales</taxon>
        <taxon>Bacillaceae</taxon>
        <taxon>Pallidibacillus</taxon>
    </lineage>
</organism>
<accession>A0ABT2WB37</accession>
<dbReference type="Pfam" id="PF12670">
    <property type="entry name" value="DUF3792"/>
    <property type="match status" value="1"/>
</dbReference>
<keyword evidence="1" id="KW-0472">Membrane</keyword>
<feature type="transmembrane region" description="Helical" evidence="1">
    <location>
        <begin position="101"/>
        <end position="122"/>
    </location>
</feature>
<gene>
    <name evidence="2" type="ORF">OEV82_00325</name>
</gene>
<dbReference type="EMBL" id="JAOUSE010000001">
    <property type="protein sequence ID" value="MCU9592896.1"/>
    <property type="molecule type" value="Genomic_DNA"/>
</dbReference>
<name>A0ABT2WB37_9BACI</name>
<keyword evidence="3" id="KW-1185">Reference proteome</keyword>
<dbReference type="RefSeq" id="WP_173660056.1">
    <property type="nucleotide sequence ID" value="NZ_JAOUSE010000001.1"/>
</dbReference>
<keyword evidence="1" id="KW-1133">Transmembrane helix</keyword>
<sequence length="129" mass="14152">MNTSKITSSVLIGLGVIYVVAALFSFIFSLILKFTSAQEDQLSLIITIISFIALFMGGLVAGGRAKEKGWLLGGLTGLLYTVINFLFQYLGYDTIFTTQQWIYYMCFTLTAVMGGILGVNMFSSPTRES</sequence>
<dbReference type="Proteomes" id="UP001208656">
    <property type="component" value="Unassembled WGS sequence"/>
</dbReference>